<keyword evidence="2" id="KW-1185">Reference proteome</keyword>
<reference evidence="1 2" key="1">
    <citation type="submission" date="2015-07" db="EMBL/GenBank/DDBJ databases">
        <title>Isolation and characterization of JD18-a novel lytic bacteriophage for Klebsiella pneumoniae.</title>
        <authorList>
            <person name="Fan J."/>
            <person name="Zhang X."/>
            <person name="Guo X."/>
            <person name="He P."/>
            <person name="Zhang Y."/>
        </authorList>
    </citation>
    <scope>NUCLEOTIDE SEQUENCE [LARGE SCALE GENOMIC DNA]</scope>
</reference>
<accession>A0A0K1Y526</accession>
<dbReference type="EMBL" id="KT239446">
    <property type="protein sequence ID" value="AKY01930.1"/>
    <property type="molecule type" value="Genomic_DNA"/>
</dbReference>
<organism evidence="1 2">
    <name type="scientific">Klebsiella phage JD18</name>
    <dbReference type="NCBI Taxonomy" id="1698360"/>
    <lineage>
        <taxon>Viruses</taxon>
        <taxon>Duplodnaviria</taxon>
        <taxon>Heunggongvirae</taxon>
        <taxon>Uroviricota</taxon>
        <taxon>Caudoviricetes</taxon>
        <taxon>Pantevenvirales</taxon>
        <taxon>Straboviridae</taxon>
        <taxon>Tevenvirinae</taxon>
        <taxon>Jiaodavirus</taxon>
        <taxon>Jiaodavirus jd18</taxon>
    </lineage>
</organism>
<dbReference type="KEGG" id="vg:26518474"/>
<dbReference type="RefSeq" id="YP_009190640.1">
    <property type="nucleotide sequence ID" value="NC_028686.1"/>
</dbReference>
<protein>
    <submittedName>
        <fullName evidence="1">Uncharacterized protein</fullName>
    </submittedName>
</protein>
<evidence type="ECO:0000313" key="1">
    <source>
        <dbReference type="EMBL" id="AKY01930.1"/>
    </source>
</evidence>
<proteinExistence type="predicted"/>
<name>A0A0K1Y526_9CAUD</name>
<dbReference type="GeneID" id="26518474"/>
<sequence length="52" mass="6110">MQSSKGLKPWYAARWETVEPEEDAIPEEDYNTSEPTINELLDYEDKVNGAYW</sequence>
<gene>
    <name evidence="1" type="ORF">JD18_059</name>
</gene>
<evidence type="ECO:0000313" key="2">
    <source>
        <dbReference type="Proteomes" id="UP000204179"/>
    </source>
</evidence>
<dbReference type="Proteomes" id="UP000204179">
    <property type="component" value="Segment"/>
</dbReference>